<reference evidence="3" key="1">
    <citation type="submission" date="2021-04" db="EMBL/GenBank/DDBJ databases">
        <title>Genome seq and assembly of Streptomyces sp. RG38.</title>
        <authorList>
            <person name="Chhetri G."/>
        </authorList>
    </citation>
    <scope>NUCLEOTIDE SEQUENCE</scope>
    <source>
        <strain evidence="3">RG38</strain>
    </source>
</reference>
<dbReference type="GO" id="GO:0000160">
    <property type="term" value="P:phosphorelay signal transduction system"/>
    <property type="evidence" value="ECO:0007669"/>
    <property type="project" value="UniProtKB-KW"/>
</dbReference>
<dbReference type="AlphaFoldDB" id="A0A941B0E1"/>
<proteinExistence type="predicted"/>
<organism evidence="3 4">
    <name type="scientific">Streptomyces tagetis</name>
    <dbReference type="NCBI Taxonomy" id="2820809"/>
    <lineage>
        <taxon>Bacteria</taxon>
        <taxon>Bacillati</taxon>
        <taxon>Actinomycetota</taxon>
        <taxon>Actinomycetes</taxon>
        <taxon>Kitasatosporales</taxon>
        <taxon>Streptomycetaceae</taxon>
        <taxon>Streptomyces</taxon>
    </lineage>
</organism>
<dbReference type="EMBL" id="JAGPNL010000002">
    <property type="protein sequence ID" value="MBQ0826631.1"/>
    <property type="molecule type" value="Genomic_DNA"/>
</dbReference>
<dbReference type="Proteomes" id="UP000677875">
    <property type="component" value="Unassembled WGS sequence"/>
</dbReference>
<name>A0A941B0E1_9ACTN</name>
<dbReference type="Pfam" id="PF03704">
    <property type="entry name" value="BTAD"/>
    <property type="match status" value="1"/>
</dbReference>
<gene>
    <name evidence="3" type="ORF">J5Y05_08930</name>
</gene>
<dbReference type="InterPro" id="IPR005158">
    <property type="entry name" value="BTAD"/>
</dbReference>
<dbReference type="RefSeq" id="WP_210870093.1">
    <property type="nucleotide sequence ID" value="NZ_JAGPNL010000002.1"/>
</dbReference>
<dbReference type="InterPro" id="IPR036388">
    <property type="entry name" value="WH-like_DNA-bd_sf"/>
</dbReference>
<evidence type="ECO:0000313" key="4">
    <source>
        <dbReference type="Proteomes" id="UP000677875"/>
    </source>
</evidence>
<dbReference type="SUPFAM" id="SSF48452">
    <property type="entry name" value="TPR-like"/>
    <property type="match status" value="1"/>
</dbReference>
<evidence type="ECO:0000313" key="3">
    <source>
        <dbReference type="EMBL" id="MBQ0826631.1"/>
    </source>
</evidence>
<accession>A0A941B0E1</accession>
<dbReference type="InterPro" id="IPR011990">
    <property type="entry name" value="TPR-like_helical_dom_sf"/>
</dbReference>
<evidence type="ECO:0000259" key="2">
    <source>
        <dbReference type="SMART" id="SM01043"/>
    </source>
</evidence>
<dbReference type="Gene3D" id="1.25.40.10">
    <property type="entry name" value="Tetratricopeptide repeat domain"/>
    <property type="match status" value="1"/>
</dbReference>
<dbReference type="PANTHER" id="PTHR35807">
    <property type="entry name" value="TRANSCRIPTIONAL REGULATOR REDD-RELATED"/>
    <property type="match status" value="1"/>
</dbReference>
<keyword evidence="4" id="KW-1185">Reference proteome</keyword>
<dbReference type="InterPro" id="IPR051677">
    <property type="entry name" value="AfsR-DnrI-RedD_regulator"/>
</dbReference>
<dbReference type="Gene3D" id="1.10.10.10">
    <property type="entry name" value="Winged helix-like DNA-binding domain superfamily/Winged helix DNA-binding domain"/>
    <property type="match status" value="1"/>
</dbReference>
<comment type="caution">
    <text evidence="3">The sequence shown here is derived from an EMBL/GenBank/DDBJ whole genome shotgun (WGS) entry which is preliminary data.</text>
</comment>
<keyword evidence="1" id="KW-0902">Two-component regulatory system</keyword>
<sequence length="253" mass="28412">MSGNDHHPGDVSAGPGVRLRLLPTFELSDHGGHIRLQGGAQRLLAFLAMCQRPPHRSLVATRLWADLPDERSSAALRTSLWQVRRAAPHVVVDHHSHLRLCGSVEVDVHEAARWLRLLETGERTERHLPDCLSHDLLPDWPDEWAVIERERFRQIRLHALETLCRRLTQAGEHRCAIEVGLSAVAADPLRETAQRVLIEAHIAEGNLSEAVRQYRSYSRMLHLELGVEPTVLLTALLPRAAHAHSAGRIAARR</sequence>
<protein>
    <submittedName>
        <fullName evidence="3">Transcriptional regulator</fullName>
    </submittedName>
</protein>
<dbReference type="SMART" id="SM01043">
    <property type="entry name" value="BTAD"/>
    <property type="match status" value="1"/>
</dbReference>
<feature type="domain" description="Bacterial transcriptional activator" evidence="2">
    <location>
        <begin position="106"/>
        <end position="241"/>
    </location>
</feature>
<evidence type="ECO:0000256" key="1">
    <source>
        <dbReference type="ARBA" id="ARBA00023012"/>
    </source>
</evidence>